<dbReference type="STRING" id="1612202.SAMN05421734_103281"/>
<accession>A0A1G6HXS0</accession>
<dbReference type="AlphaFoldDB" id="A0A1G6HXS0"/>
<evidence type="ECO:0008006" key="5">
    <source>
        <dbReference type="Google" id="ProtNLM"/>
    </source>
</evidence>
<keyword evidence="2" id="KW-0472">Membrane</keyword>
<name>A0A1G6HXS0_9BACI</name>
<dbReference type="EMBL" id="FMYI01000003">
    <property type="protein sequence ID" value="SDB99117.1"/>
    <property type="molecule type" value="Genomic_DNA"/>
</dbReference>
<organism evidence="3 4">
    <name type="scientific">Pelagirhabdus alkalitolerans</name>
    <dbReference type="NCBI Taxonomy" id="1612202"/>
    <lineage>
        <taxon>Bacteria</taxon>
        <taxon>Bacillati</taxon>
        <taxon>Bacillota</taxon>
        <taxon>Bacilli</taxon>
        <taxon>Bacillales</taxon>
        <taxon>Bacillaceae</taxon>
        <taxon>Pelagirhabdus</taxon>
    </lineage>
</organism>
<gene>
    <name evidence="3" type="ORF">SAMN05421734_103281</name>
</gene>
<dbReference type="Proteomes" id="UP000242949">
    <property type="component" value="Unassembled WGS sequence"/>
</dbReference>
<evidence type="ECO:0000313" key="3">
    <source>
        <dbReference type="EMBL" id="SDB99117.1"/>
    </source>
</evidence>
<dbReference type="Gene3D" id="3.30.1490.480">
    <property type="entry name" value="Endolytic murein transglycosylase"/>
    <property type="match status" value="1"/>
</dbReference>
<sequence>MKHYLRAFALGLITATLIILVYHYQFEDITHEVEQEELTDLEMINRLEAEGYFISQDEPTLDEVEPESYTEDNEDENEDESDDENNVSEADSDLENDEQNEADNDQFILTIEEGMTVSQVADYLIVASIIDSREEFTDFLSEHDYGTNIQVGQFELSRDMSLEEVVDTIASQN</sequence>
<proteinExistence type="predicted"/>
<feature type="transmembrane region" description="Helical" evidence="2">
    <location>
        <begin position="7"/>
        <end position="24"/>
    </location>
</feature>
<keyword evidence="2" id="KW-1133">Transmembrane helix</keyword>
<feature type="compositionally biased region" description="Acidic residues" evidence="1">
    <location>
        <begin position="59"/>
        <end position="100"/>
    </location>
</feature>
<keyword evidence="4" id="KW-1185">Reference proteome</keyword>
<evidence type="ECO:0000313" key="4">
    <source>
        <dbReference type="Proteomes" id="UP000242949"/>
    </source>
</evidence>
<dbReference type="OrthoDB" id="2691730at2"/>
<dbReference type="RefSeq" id="WP_090794552.1">
    <property type="nucleotide sequence ID" value="NZ_FMYI01000003.1"/>
</dbReference>
<keyword evidence="2" id="KW-0812">Transmembrane</keyword>
<reference evidence="4" key="1">
    <citation type="submission" date="2016-09" db="EMBL/GenBank/DDBJ databases">
        <authorList>
            <person name="Varghese N."/>
            <person name="Submissions S."/>
        </authorList>
    </citation>
    <scope>NUCLEOTIDE SEQUENCE [LARGE SCALE GENOMIC DNA]</scope>
    <source>
        <strain evidence="4">S5</strain>
    </source>
</reference>
<evidence type="ECO:0000256" key="1">
    <source>
        <dbReference type="SAM" id="MobiDB-lite"/>
    </source>
</evidence>
<evidence type="ECO:0000256" key="2">
    <source>
        <dbReference type="SAM" id="Phobius"/>
    </source>
</evidence>
<feature type="region of interest" description="Disordered" evidence="1">
    <location>
        <begin position="55"/>
        <end position="100"/>
    </location>
</feature>
<protein>
    <recommendedName>
        <fullName evidence="5">YceG-like family protein</fullName>
    </recommendedName>
</protein>